<comment type="similarity">
    <text evidence="2">Belongs to the peptidase S1 family. CLIP subfamily.</text>
</comment>
<dbReference type="InterPro" id="IPR001314">
    <property type="entry name" value="Peptidase_S1A"/>
</dbReference>
<dbReference type="InterPro" id="IPR043504">
    <property type="entry name" value="Peptidase_S1_PA_chymotrypsin"/>
</dbReference>
<reference evidence="5" key="1">
    <citation type="submission" date="2007-03" db="EMBL/GenBank/DDBJ databases">
        <title>Annotation of Culex pipiens quinquefasciatus.</title>
        <authorList>
            <consortium name="The Broad Institute Genome Sequencing Platform"/>
            <person name="Atkinson P.W."/>
            <person name="Hemingway J."/>
            <person name="Christensen B.M."/>
            <person name="Higgs S."/>
            <person name="Kodira C."/>
            <person name="Hannick L."/>
            <person name="Megy K."/>
            <person name="O'Leary S."/>
            <person name="Pearson M."/>
            <person name="Haas B.J."/>
            <person name="Mauceli E."/>
            <person name="Wortman J.R."/>
            <person name="Lee N.H."/>
            <person name="Guigo R."/>
            <person name="Stanke M."/>
            <person name="Alvarado L."/>
            <person name="Amedeo P."/>
            <person name="Antoine C.H."/>
            <person name="Arensburger P."/>
            <person name="Bidwell S.L."/>
            <person name="Crawford M."/>
            <person name="Camaro F."/>
            <person name="Devon K."/>
            <person name="Engels R."/>
            <person name="Hammond M."/>
            <person name="Howarth C."/>
            <person name="Koehrsen M."/>
            <person name="Lawson D."/>
            <person name="Montgomery P."/>
            <person name="Nene V."/>
            <person name="Nusbaum C."/>
            <person name="Puiu D."/>
            <person name="Romero-Severson J."/>
            <person name="Severson D.W."/>
            <person name="Shumway M."/>
            <person name="Sisk P."/>
            <person name="Stolte C."/>
            <person name="Zeng Q."/>
            <person name="Eisenstadt E."/>
            <person name="Fraser-Liggett C."/>
            <person name="Strausberg R."/>
            <person name="Galagan J."/>
            <person name="Birren B."/>
            <person name="Collins F.H."/>
        </authorList>
    </citation>
    <scope>NUCLEOTIDE SEQUENCE [LARGE SCALE GENOMIC DNA]</scope>
    <source>
        <strain evidence="5">JHB</strain>
    </source>
</reference>
<protein>
    <submittedName>
        <fullName evidence="5">Tryptase</fullName>
    </submittedName>
</protein>
<keyword evidence="7" id="KW-1185">Reference proteome</keyword>
<evidence type="ECO:0000256" key="3">
    <source>
        <dbReference type="RuleBase" id="RU363034"/>
    </source>
</evidence>
<dbReference type="SUPFAM" id="SSF50494">
    <property type="entry name" value="Trypsin-like serine proteases"/>
    <property type="match status" value="3"/>
</dbReference>
<dbReference type="InterPro" id="IPR051333">
    <property type="entry name" value="CLIP_Serine_Protease"/>
</dbReference>
<evidence type="ECO:0000259" key="4">
    <source>
        <dbReference type="PROSITE" id="PS50240"/>
    </source>
</evidence>
<dbReference type="InterPro" id="IPR018114">
    <property type="entry name" value="TRYPSIN_HIS"/>
</dbReference>
<dbReference type="VEuPathDB" id="VectorBase:CQUJHB010257"/>
<dbReference type="GO" id="GO:0004252">
    <property type="term" value="F:serine-type endopeptidase activity"/>
    <property type="evidence" value="ECO:0007669"/>
    <property type="project" value="InterPro"/>
</dbReference>
<dbReference type="CDD" id="cd00190">
    <property type="entry name" value="Tryp_SPc"/>
    <property type="match status" value="1"/>
</dbReference>
<proteinExistence type="inferred from homology"/>
<dbReference type="PROSITE" id="PS00135">
    <property type="entry name" value="TRYPSIN_SER"/>
    <property type="match status" value="1"/>
</dbReference>
<gene>
    <name evidence="6" type="primary">6051692</name>
    <name evidence="5" type="ORF">CpipJ_CPIJ017881</name>
</gene>
<feature type="domain" description="Peptidase S1" evidence="4">
    <location>
        <begin position="474"/>
        <end position="714"/>
    </location>
</feature>
<dbReference type="SMART" id="SM00020">
    <property type="entry name" value="Tryp_SPc"/>
    <property type="match status" value="2"/>
</dbReference>
<dbReference type="VEuPathDB" id="VectorBase:CPIJ017881"/>
<organism>
    <name type="scientific">Culex quinquefasciatus</name>
    <name type="common">Southern house mosquito</name>
    <name type="synonym">Culex pungens</name>
    <dbReference type="NCBI Taxonomy" id="7176"/>
    <lineage>
        <taxon>Eukaryota</taxon>
        <taxon>Metazoa</taxon>
        <taxon>Ecdysozoa</taxon>
        <taxon>Arthropoda</taxon>
        <taxon>Hexapoda</taxon>
        <taxon>Insecta</taxon>
        <taxon>Pterygota</taxon>
        <taxon>Neoptera</taxon>
        <taxon>Endopterygota</taxon>
        <taxon>Diptera</taxon>
        <taxon>Nematocera</taxon>
        <taxon>Culicoidea</taxon>
        <taxon>Culicidae</taxon>
        <taxon>Culicinae</taxon>
        <taxon>Culicini</taxon>
        <taxon>Culex</taxon>
        <taxon>Culex</taxon>
    </lineage>
</organism>
<sequence>MAAIGWTNPDGRGGIQWRCGGSLVWDNFVLTAAHCVLDSSSDAPDVVRLGDIDLYSSVDDEWVQQFRIVKIVRHPEHRFTANYHDIALLKLDRNVVQQDGTVIPACLWTDDEVRFKKLVATGWGRTGVGSEYTPKLLQVSLSPISDEECSVYYPTDRKLKQGLRAQHLCARDEQMDTCEGDSGGPLQIKLMHNGRMTPFIVGVTSFGSACGISNPGVYTRVSAYFRWIVDTMREHGAVGLETNYNETLCALRYVTYREYDKKVAQKYNETFTTGASTGRRIYEAEVPEQLATVRWNGHGPDCFGVIVDEDTVLTVADCTDFKGKSPSFVNYLNNKVMPISKIVVHPDHMRGSAYNNIAILNYEDYAINGYGKGRRDINKLVFYGNNHTIDPHQTNHLIRFESLDPSDCTVPERFTPRLPQGLASEHLCLGQDVFLVPGSCEQLTGSMIGRSAVFYYYTKALSLLSRDCGFGEHLISTRLYSHVEWMKTVLLPSYRDSSAVKIGWISNNYTNFRCLGSVISRSFVLTTASCLKETQPNVVELMESGVRNNVDSVLAHPGFNATDRTNDIALIKLKTPLSWSSTIYPICLWTNTTHTPMKLDINYRTTYDEKSVVDYALKTYVSTAKKLHPMYNSDCQLAHRTTLKSSQLCTRSPYHSAVCVAPTDQLIWADKDRSSSVMYLVGMATRACGPPVKWKYNVFTRISAFAQWISENAFGF</sequence>
<name>B0XEL1_CULQU</name>
<dbReference type="MEROPS" id="S01.200"/>
<keyword evidence="3" id="KW-0645">Protease</keyword>
<dbReference type="PANTHER" id="PTHR24260">
    <property type="match status" value="1"/>
</dbReference>
<evidence type="ECO:0000313" key="7">
    <source>
        <dbReference type="Proteomes" id="UP000002320"/>
    </source>
</evidence>
<dbReference type="PROSITE" id="PS50240">
    <property type="entry name" value="TRYPSIN_DOM"/>
    <property type="match status" value="2"/>
</dbReference>
<dbReference type="EnsemblMetazoa" id="CPIJ017881-RA">
    <property type="protein sequence ID" value="CPIJ017881-PA"/>
    <property type="gene ID" value="CPIJ017881"/>
</dbReference>
<accession>B0XEL1</accession>
<dbReference type="HOGENOM" id="CLU_006842_22_0_1"/>
<dbReference type="Proteomes" id="UP000002320">
    <property type="component" value="Unassembled WGS sequence"/>
</dbReference>
<dbReference type="OMA" id="KNDANTR"/>
<dbReference type="OrthoDB" id="7727055at2759"/>
<dbReference type="Pfam" id="PF00089">
    <property type="entry name" value="Trypsin"/>
    <property type="match status" value="2"/>
</dbReference>
<dbReference type="KEGG" id="cqu:CpipJ_CPIJ017881"/>
<feature type="domain" description="Peptidase S1" evidence="4">
    <location>
        <begin position="1"/>
        <end position="233"/>
    </location>
</feature>
<dbReference type="Gene3D" id="2.40.10.10">
    <property type="entry name" value="Trypsin-like serine proteases"/>
    <property type="match status" value="3"/>
</dbReference>
<dbReference type="EMBL" id="DS232844">
    <property type="protein sequence ID" value="EDS26072.1"/>
    <property type="molecule type" value="Genomic_DNA"/>
</dbReference>
<dbReference type="InParanoid" id="B0XEL1"/>
<evidence type="ECO:0000313" key="5">
    <source>
        <dbReference type="EMBL" id="EDS26072.1"/>
    </source>
</evidence>
<dbReference type="PRINTS" id="PR00722">
    <property type="entry name" value="CHYMOTRYPSIN"/>
</dbReference>
<dbReference type="AlphaFoldDB" id="B0XEL1"/>
<keyword evidence="3" id="KW-0720">Serine protease</keyword>
<evidence type="ECO:0000256" key="1">
    <source>
        <dbReference type="ARBA" id="ARBA00023157"/>
    </source>
</evidence>
<evidence type="ECO:0000313" key="6">
    <source>
        <dbReference type="EnsemblMetazoa" id="CPIJ017881-PA"/>
    </source>
</evidence>
<keyword evidence="1" id="KW-1015">Disulfide bond</keyword>
<dbReference type="eggNOG" id="KOG3627">
    <property type="taxonomic scope" value="Eukaryota"/>
</dbReference>
<dbReference type="PROSITE" id="PS00134">
    <property type="entry name" value="TRYPSIN_HIS"/>
    <property type="match status" value="1"/>
</dbReference>
<dbReference type="STRING" id="7176.B0XEL1"/>
<dbReference type="InterPro" id="IPR033116">
    <property type="entry name" value="TRYPSIN_SER"/>
</dbReference>
<dbReference type="GO" id="GO:0006508">
    <property type="term" value="P:proteolysis"/>
    <property type="evidence" value="ECO:0007669"/>
    <property type="project" value="UniProtKB-KW"/>
</dbReference>
<evidence type="ECO:0000256" key="2">
    <source>
        <dbReference type="ARBA" id="ARBA00024195"/>
    </source>
</evidence>
<dbReference type="InterPro" id="IPR009003">
    <property type="entry name" value="Peptidase_S1_PA"/>
</dbReference>
<reference evidence="6" key="2">
    <citation type="submission" date="2021-02" db="UniProtKB">
        <authorList>
            <consortium name="EnsemblMetazoa"/>
        </authorList>
    </citation>
    <scope>IDENTIFICATION</scope>
    <source>
        <strain evidence="6">JHB</strain>
    </source>
</reference>
<keyword evidence="3" id="KW-0378">Hydrolase</keyword>
<dbReference type="VEuPathDB" id="VectorBase:CQUJHB014724"/>
<dbReference type="PANTHER" id="PTHR24260:SF147">
    <property type="entry name" value="EG:BACR7A4.3 PROTEIN-RELATED"/>
    <property type="match status" value="1"/>
</dbReference>
<dbReference type="InterPro" id="IPR001254">
    <property type="entry name" value="Trypsin_dom"/>
</dbReference>